<evidence type="ECO:0000313" key="3">
    <source>
        <dbReference type="Proteomes" id="UP000199400"/>
    </source>
</evidence>
<name>A0A1I2FMP7_9BACT</name>
<dbReference type="Pfam" id="PF02954">
    <property type="entry name" value="HTH_8"/>
    <property type="match status" value="1"/>
</dbReference>
<dbReference type="OrthoDB" id="5518842at2"/>
<dbReference type="EMBL" id="FOMX01000027">
    <property type="protein sequence ID" value="SFF05691.1"/>
    <property type="molecule type" value="Genomic_DNA"/>
</dbReference>
<dbReference type="PRINTS" id="PR01590">
    <property type="entry name" value="HTHFIS"/>
</dbReference>
<dbReference type="SUPFAM" id="SSF46689">
    <property type="entry name" value="Homeodomain-like"/>
    <property type="match status" value="1"/>
</dbReference>
<dbReference type="InterPro" id="IPR009057">
    <property type="entry name" value="Homeodomain-like_sf"/>
</dbReference>
<evidence type="ECO:0000313" key="2">
    <source>
        <dbReference type="EMBL" id="SFF05691.1"/>
    </source>
</evidence>
<organism evidence="2 3">
    <name type="scientific">Nannocystis exedens</name>
    <dbReference type="NCBI Taxonomy" id="54"/>
    <lineage>
        <taxon>Bacteria</taxon>
        <taxon>Pseudomonadati</taxon>
        <taxon>Myxococcota</taxon>
        <taxon>Polyangia</taxon>
        <taxon>Nannocystales</taxon>
        <taxon>Nannocystaceae</taxon>
        <taxon>Nannocystis</taxon>
    </lineage>
</organism>
<proteinExistence type="predicted"/>
<dbReference type="AlphaFoldDB" id="A0A1I2FMP7"/>
<protein>
    <submittedName>
        <fullName evidence="2">Regulatory protein, Fis family</fullName>
    </submittedName>
</protein>
<accession>A0A1I2FMP7</accession>
<keyword evidence="3" id="KW-1185">Reference proteome</keyword>
<dbReference type="GO" id="GO:0043565">
    <property type="term" value="F:sequence-specific DNA binding"/>
    <property type="evidence" value="ECO:0007669"/>
    <property type="project" value="InterPro"/>
</dbReference>
<gene>
    <name evidence="2" type="ORF">SAMN02745121_06689</name>
</gene>
<dbReference type="Gene3D" id="1.10.10.60">
    <property type="entry name" value="Homeodomain-like"/>
    <property type="match status" value="1"/>
</dbReference>
<feature type="domain" description="DNA binding HTH" evidence="1">
    <location>
        <begin position="19"/>
        <end position="46"/>
    </location>
</feature>
<dbReference type="Proteomes" id="UP000199400">
    <property type="component" value="Unassembled WGS sequence"/>
</dbReference>
<dbReference type="RefSeq" id="WP_096332172.1">
    <property type="nucleotide sequence ID" value="NZ_FOMX01000027.1"/>
</dbReference>
<reference evidence="3" key="1">
    <citation type="submission" date="2016-10" db="EMBL/GenBank/DDBJ databases">
        <authorList>
            <person name="Varghese N."/>
            <person name="Submissions S."/>
        </authorList>
    </citation>
    <scope>NUCLEOTIDE SEQUENCE [LARGE SCALE GENOMIC DNA]</scope>
    <source>
        <strain evidence="3">ATCC 25963</strain>
    </source>
</reference>
<sequence length="82" mass="8807">MQIVLDNFNLTAAERLLCETALHTAGSIVEAAKLLGITRHALKRRIIKHNIRWVRDAGARPGFGDTSPRQSASVAGVAAMTA</sequence>
<evidence type="ECO:0000259" key="1">
    <source>
        <dbReference type="Pfam" id="PF02954"/>
    </source>
</evidence>
<dbReference type="InterPro" id="IPR002197">
    <property type="entry name" value="HTH_Fis"/>
</dbReference>